<keyword evidence="5 8" id="KW-0472">Membrane</keyword>
<evidence type="ECO:0000313" key="10">
    <source>
        <dbReference type="Proteomes" id="UP001516400"/>
    </source>
</evidence>
<keyword evidence="4 8" id="KW-1133">Transmembrane helix</keyword>
<feature type="transmembrane region" description="Helical" evidence="8">
    <location>
        <begin position="522"/>
        <end position="540"/>
    </location>
</feature>
<evidence type="ECO:0000256" key="5">
    <source>
        <dbReference type="ARBA" id="ARBA00023136"/>
    </source>
</evidence>
<name>A0ABD2P516_9CUCU</name>
<dbReference type="EMBL" id="JABFTP020000185">
    <property type="protein sequence ID" value="KAL3285894.1"/>
    <property type="molecule type" value="Genomic_DNA"/>
</dbReference>
<gene>
    <name evidence="9" type="ORF">HHI36_000414</name>
</gene>
<dbReference type="AlphaFoldDB" id="A0ABD2P516"/>
<comment type="caution">
    <text evidence="9">The sequence shown here is derived from an EMBL/GenBank/DDBJ whole genome shotgun (WGS) entry which is preliminary data.</text>
</comment>
<evidence type="ECO:0000256" key="2">
    <source>
        <dbReference type="ARBA" id="ARBA00022475"/>
    </source>
</evidence>
<dbReference type="Proteomes" id="UP001516400">
    <property type="component" value="Unassembled WGS sequence"/>
</dbReference>
<keyword evidence="6" id="KW-0675">Receptor</keyword>
<evidence type="ECO:0000256" key="8">
    <source>
        <dbReference type="SAM" id="Phobius"/>
    </source>
</evidence>
<reference evidence="9 10" key="1">
    <citation type="journal article" date="2021" name="BMC Biol.">
        <title>Horizontally acquired antibacterial genes associated with adaptive radiation of ladybird beetles.</title>
        <authorList>
            <person name="Li H.S."/>
            <person name="Tang X.F."/>
            <person name="Huang Y.H."/>
            <person name="Xu Z.Y."/>
            <person name="Chen M.L."/>
            <person name="Du X.Y."/>
            <person name="Qiu B.Y."/>
            <person name="Chen P.T."/>
            <person name="Zhang W."/>
            <person name="Slipinski A."/>
            <person name="Escalona H.E."/>
            <person name="Waterhouse R.M."/>
            <person name="Zwick A."/>
            <person name="Pang H."/>
        </authorList>
    </citation>
    <scope>NUCLEOTIDE SEQUENCE [LARGE SCALE GENOMIC DNA]</scope>
    <source>
        <strain evidence="9">SYSU2018</strain>
    </source>
</reference>
<dbReference type="PANTHER" id="PTHR42643:SF30">
    <property type="entry name" value="IONOTROPIC RECEPTOR 40A-RELATED"/>
    <property type="match status" value="1"/>
</dbReference>
<protein>
    <recommendedName>
        <fullName evidence="11">Ionotropic receptor</fullName>
    </recommendedName>
</protein>
<sequence length="554" mass="64549">MLWPKLHKILPFIQCISNILNIYSYPRSNILVVNSDYEFKVPIIQIRGSPTEITSFATQKFDFYLIDIDKTNISQFLQLFHEDLNFYTSKKILCVGQTISSNTLEIIASYYIVNVIFLNIDSGILETFFPFKQTNLHRVDTNLQRIGKCSETSHIDQLDLFPNKLPAKWKNSRITFCHSSLEPMGFANYEEKGIITEIYRIVLENTGATPVRKIVKLDKSNKRLDFMKEILSSKSCDLYVAGTADDSFDITVPFHIDRMYWFVPAPALNYNYNFILGTFSASVWLAWFSTILCLAMFWSLLSYLTKTERSSFLKKVLLSFELVLEQAAKLNILRTSDFILYTIIIFGTFMMGNIYKGRILYVLSGLHYEETIMSHEGIMKHNLQPGLFPIHMKLFRDEQKFFDYVNRNYQACGMDTKCEDKAAFERNAAVLRSHIIMQFRNKNYLGEDGRLKLISLPNPTTLVYFLCFLLPGHPVYPQINRYTYYLLQNGIINKIISKYSVKIPDQTMSFHRSVLTMQHFKWLFEVWMVGLISSCIIFALEITRNMSRFNQNSV</sequence>
<comment type="subcellular location">
    <subcellularLocation>
        <location evidence="1">Cell membrane</location>
        <topology evidence="1">Multi-pass membrane protein</topology>
    </subcellularLocation>
</comment>
<dbReference type="GO" id="GO:0005886">
    <property type="term" value="C:plasma membrane"/>
    <property type="evidence" value="ECO:0007669"/>
    <property type="project" value="UniProtKB-SubCell"/>
</dbReference>
<evidence type="ECO:0000256" key="6">
    <source>
        <dbReference type="ARBA" id="ARBA00023170"/>
    </source>
</evidence>
<accession>A0ABD2P516</accession>
<keyword evidence="7" id="KW-0325">Glycoprotein</keyword>
<evidence type="ECO:0000313" key="9">
    <source>
        <dbReference type="EMBL" id="KAL3285894.1"/>
    </source>
</evidence>
<organism evidence="9 10">
    <name type="scientific">Cryptolaemus montrouzieri</name>
    <dbReference type="NCBI Taxonomy" id="559131"/>
    <lineage>
        <taxon>Eukaryota</taxon>
        <taxon>Metazoa</taxon>
        <taxon>Ecdysozoa</taxon>
        <taxon>Arthropoda</taxon>
        <taxon>Hexapoda</taxon>
        <taxon>Insecta</taxon>
        <taxon>Pterygota</taxon>
        <taxon>Neoptera</taxon>
        <taxon>Endopterygota</taxon>
        <taxon>Coleoptera</taxon>
        <taxon>Polyphaga</taxon>
        <taxon>Cucujiformia</taxon>
        <taxon>Coccinelloidea</taxon>
        <taxon>Coccinellidae</taxon>
        <taxon>Scymninae</taxon>
        <taxon>Scymnini</taxon>
        <taxon>Cryptolaemus</taxon>
    </lineage>
</organism>
<keyword evidence="3 8" id="KW-0812">Transmembrane</keyword>
<evidence type="ECO:0000256" key="4">
    <source>
        <dbReference type="ARBA" id="ARBA00022989"/>
    </source>
</evidence>
<evidence type="ECO:0000256" key="1">
    <source>
        <dbReference type="ARBA" id="ARBA00004651"/>
    </source>
</evidence>
<dbReference type="PANTHER" id="PTHR42643">
    <property type="entry name" value="IONOTROPIC RECEPTOR 20A-RELATED"/>
    <property type="match status" value="1"/>
</dbReference>
<evidence type="ECO:0008006" key="11">
    <source>
        <dbReference type="Google" id="ProtNLM"/>
    </source>
</evidence>
<evidence type="ECO:0000256" key="7">
    <source>
        <dbReference type="ARBA" id="ARBA00023180"/>
    </source>
</evidence>
<evidence type="ECO:0000256" key="3">
    <source>
        <dbReference type="ARBA" id="ARBA00022692"/>
    </source>
</evidence>
<keyword evidence="2" id="KW-1003">Cell membrane</keyword>
<feature type="transmembrane region" description="Helical" evidence="8">
    <location>
        <begin position="284"/>
        <end position="304"/>
    </location>
</feature>
<dbReference type="InterPro" id="IPR052192">
    <property type="entry name" value="Insect_Ionotropic_Sensory_Rcpt"/>
</dbReference>
<keyword evidence="10" id="KW-1185">Reference proteome</keyword>
<proteinExistence type="predicted"/>
<feature type="transmembrane region" description="Helical" evidence="8">
    <location>
        <begin position="338"/>
        <end position="355"/>
    </location>
</feature>